<dbReference type="Proteomes" id="UP000006757">
    <property type="component" value="Unassembled WGS sequence"/>
</dbReference>
<evidence type="ECO:0000313" key="3">
    <source>
        <dbReference type="Proteomes" id="UP000006757"/>
    </source>
</evidence>
<dbReference type="EMBL" id="AMBO01000280">
    <property type="protein sequence ID" value="EKD02542.1"/>
    <property type="molecule type" value="Genomic_DNA"/>
</dbReference>
<feature type="compositionally biased region" description="Polar residues" evidence="1">
    <location>
        <begin position="95"/>
        <end position="104"/>
    </location>
</feature>
<sequence length="104" mass="11079">MFALRRSVAPVSRSVRAFSVSPMSLKGSKDSKEAAFAAAADVEEYERSFGEGASENKANDTAQNIANKIEDAAKKAAAEADAQVQSYQDAELGLPQSNPLKKDK</sequence>
<proteinExistence type="predicted"/>
<accession>K1VSK2</accession>
<evidence type="ECO:0000256" key="1">
    <source>
        <dbReference type="SAM" id="MobiDB-lite"/>
    </source>
</evidence>
<feature type="region of interest" description="Disordered" evidence="1">
    <location>
        <begin position="84"/>
        <end position="104"/>
    </location>
</feature>
<gene>
    <name evidence="2" type="ORF">A1Q2_03138</name>
</gene>
<protein>
    <submittedName>
        <fullName evidence="2">Uncharacterized protein</fullName>
    </submittedName>
</protein>
<dbReference type="HOGENOM" id="CLU_2251929_0_0_1"/>
<dbReference type="InParanoid" id="K1VSK2"/>
<dbReference type="AlphaFoldDB" id="K1VSK2"/>
<organism evidence="2 3">
    <name type="scientific">Trichosporon asahii var. asahii (strain CBS 8904)</name>
    <name type="common">Yeast</name>
    <dbReference type="NCBI Taxonomy" id="1220162"/>
    <lineage>
        <taxon>Eukaryota</taxon>
        <taxon>Fungi</taxon>
        <taxon>Dikarya</taxon>
        <taxon>Basidiomycota</taxon>
        <taxon>Agaricomycotina</taxon>
        <taxon>Tremellomycetes</taxon>
        <taxon>Trichosporonales</taxon>
        <taxon>Trichosporonaceae</taxon>
        <taxon>Trichosporon</taxon>
    </lineage>
</organism>
<name>K1VSK2_TRIAC</name>
<evidence type="ECO:0000313" key="2">
    <source>
        <dbReference type="EMBL" id="EKD02542.1"/>
    </source>
</evidence>
<comment type="caution">
    <text evidence="2">The sequence shown here is derived from an EMBL/GenBank/DDBJ whole genome shotgun (WGS) entry which is preliminary data.</text>
</comment>
<reference evidence="2 3" key="1">
    <citation type="journal article" date="2012" name="Eukaryot. Cell">
        <title>Genome sequence of the Trichosporon asahii environmental strain CBS 8904.</title>
        <authorList>
            <person name="Yang R.Y."/>
            <person name="Li H.T."/>
            <person name="Zhu H."/>
            <person name="Zhou G.P."/>
            <person name="Wang M."/>
            <person name="Wang L."/>
        </authorList>
    </citation>
    <scope>NUCLEOTIDE SEQUENCE [LARGE SCALE GENOMIC DNA]</scope>
    <source>
        <strain evidence="2 3">CBS 8904</strain>
    </source>
</reference>
<keyword evidence="3" id="KW-1185">Reference proteome</keyword>